<comment type="similarity">
    <text evidence="4">Belongs to the HepT RNase toxin family.</text>
</comment>
<protein>
    <submittedName>
        <fullName evidence="5">Uncharacterized protein YutE (UPF0331/DUF86 family)</fullName>
    </submittedName>
</protein>
<evidence type="ECO:0000313" key="5">
    <source>
        <dbReference type="EMBL" id="PVY69808.1"/>
    </source>
</evidence>
<reference evidence="5 6" key="1">
    <citation type="submission" date="2018-04" db="EMBL/GenBank/DDBJ databases">
        <title>Genomic Encyclopedia of Type Strains, Phase IV (KMG-IV): sequencing the most valuable type-strain genomes for metagenomic binning, comparative biology and taxonomic classification.</title>
        <authorList>
            <person name="Goeker M."/>
        </authorList>
    </citation>
    <scope>NUCLEOTIDE SEQUENCE [LARGE SCALE GENOMIC DNA]</scope>
    <source>
        <strain evidence="5 6">DSM 28688</strain>
    </source>
</reference>
<keyword evidence="3" id="KW-0378">Hydrolase</keyword>
<dbReference type="RefSeq" id="WP_116919857.1">
    <property type="nucleotide sequence ID" value="NZ_QEKQ01000011.1"/>
</dbReference>
<dbReference type="NCBIfam" id="NF047751">
    <property type="entry name" value="HepT_toxin"/>
    <property type="match status" value="1"/>
</dbReference>
<dbReference type="InterPro" id="IPR037038">
    <property type="entry name" value="HepT-like_sf"/>
</dbReference>
<dbReference type="Gene3D" id="1.20.120.580">
    <property type="entry name" value="bsu32300-like"/>
    <property type="match status" value="1"/>
</dbReference>
<dbReference type="GO" id="GO:0110001">
    <property type="term" value="C:toxin-antitoxin complex"/>
    <property type="evidence" value="ECO:0007669"/>
    <property type="project" value="InterPro"/>
</dbReference>
<dbReference type="GO" id="GO:0016787">
    <property type="term" value="F:hydrolase activity"/>
    <property type="evidence" value="ECO:0007669"/>
    <property type="project" value="UniProtKB-KW"/>
</dbReference>
<dbReference type="PANTHER" id="PTHR33397:SF3">
    <property type="entry name" value="MRNA NUCLEASE HEPT"/>
    <property type="match status" value="1"/>
</dbReference>
<comment type="caution">
    <text evidence="5">The sequence shown here is derived from an EMBL/GenBank/DDBJ whole genome shotgun (WGS) entry which is preliminary data.</text>
</comment>
<dbReference type="InterPro" id="IPR052379">
    <property type="entry name" value="Type_VII_TA_RNase"/>
</dbReference>
<dbReference type="Proteomes" id="UP000245887">
    <property type="component" value="Unassembled WGS sequence"/>
</dbReference>
<evidence type="ECO:0000256" key="3">
    <source>
        <dbReference type="ARBA" id="ARBA00022801"/>
    </source>
</evidence>
<sequence length="138" mass="15890">MDEQLVGQKLDSLRRCLRRIESWLPETANELAENVDAQDIISLNLTRAIQLCVDLAAHYLVDDARRPVPQTMGQTFQLLAEEGLIKQSLADNLTRAVGFRNIMIHDYERVNWAIVHALCTERLPDFKDYAKVLFRHSD</sequence>
<dbReference type="EMBL" id="QEKQ01000011">
    <property type="protein sequence ID" value="PVY69808.1"/>
    <property type="molecule type" value="Genomic_DNA"/>
</dbReference>
<dbReference type="GO" id="GO:0004540">
    <property type="term" value="F:RNA nuclease activity"/>
    <property type="evidence" value="ECO:0007669"/>
    <property type="project" value="InterPro"/>
</dbReference>
<gene>
    <name evidence="5" type="ORF">C8D92_11136</name>
</gene>
<dbReference type="AlphaFoldDB" id="A0A2U1CTC1"/>
<evidence type="ECO:0000256" key="4">
    <source>
        <dbReference type="ARBA" id="ARBA00024207"/>
    </source>
</evidence>
<dbReference type="PANTHER" id="PTHR33397">
    <property type="entry name" value="UPF0331 PROTEIN YUTE"/>
    <property type="match status" value="1"/>
</dbReference>
<evidence type="ECO:0000313" key="6">
    <source>
        <dbReference type="Proteomes" id="UP000245887"/>
    </source>
</evidence>
<evidence type="ECO:0000256" key="2">
    <source>
        <dbReference type="ARBA" id="ARBA00022722"/>
    </source>
</evidence>
<evidence type="ECO:0000256" key="1">
    <source>
        <dbReference type="ARBA" id="ARBA00022649"/>
    </source>
</evidence>
<organism evidence="5 6">
    <name type="scientific">Tamilnaduibacter salinus</name>
    <dbReference type="NCBI Taxonomy" id="1484056"/>
    <lineage>
        <taxon>Bacteria</taxon>
        <taxon>Pseudomonadati</taxon>
        <taxon>Pseudomonadota</taxon>
        <taxon>Gammaproteobacteria</taxon>
        <taxon>Pseudomonadales</taxon>
        <taxon>Marinobacteraceae</taxon>
        <taxon>Tamilnaduibacter</taxon>
    </lineage>
</organism>
<dbReference type="InterPro" id="IPR008201">
    <property type="entry name" value="HepT-like"/>
</dbReference>
<name>A0A2U1CTC1_9GAMM</name>
<dbReference type="Pfam" id="PF01934">
    <property type="entry name" value="HepT-like"/>
    <property type="match status" value="1"/>
</dbReference>
<keyword evidence="1" id="KW-1277">Toxin-antitoxin system</keyword>
<accession>A0A2U1CTC1</accession>
<keyword evidence="2" id="KW-0540">Nuclease</keyword>
<dbReference type="OrthoDB" id="9796612at2"/>
<proteinExistence type="inferred from homology"/>